<dbReference type="PANTHER" id="PTHR42883">
    <property type="entry name" value="GLUCOSE-1-PHOSPHATE THYMIDYLTRANSFERASE"/>
    <property type="match status" value="1"/>
</dbReference>
<dbReference type="EC" id="2.7.7.24" evidence="2"/>
<dbReference type="Gene3D" id="2.160.10.10">
    <property type="entry name" value="Hexapeptide repeat proteins"/>
    <property type="match status" value="1"/>
</dbReference>
<dbReference type="InterPro" id="IPR029044">
    <property type="entry name" value="Nucleotide-diphossugar_trans"/>
</dbReference>
<dbReference type="RefSeq" id="WP_019225321.1">
    <property type="nucleotide sequence ID" value="NZ_CP046996.1"/>
</dbReference>
<dbReference type="CDD" id="cd04189">
    <property type="entry name" value="G1P_TT_long"/>
    <property type="match status" value="1"/>
</dbReference>
<accession>A0A857DLD6</accession>
<dbReference type="NCBIfam" id="TIGR01208">
    <property type="entry name" value="rmlA_long"/>
    <property type="match status" value="1"/>
</dbReference>
<dbReference type="PANTHER" id="PTHR42883:SF2">
    <property type="entry name" value="THYMIDYLYLTRANSFERASE"/>
    <property type="match status" value="1"/>
</dbReference>
<dbReference type="AlphaFoldDB" id="A0A857DLD6"/>
<dbReference type="SUPFAM" id="SSF53448">
    <property type="entry name" value="Nucleotide-diphospho-sugar transferases"/>
    <property type="match status" value="1"/>
</dbReference>
<dbReference type="Gene3D" id="3.90.550.10">
    <property type="entry name" value="Spore Coat Polysaccharide Biosynthesis Protein SpsA, Chain A"/>
    <property type="match status" value="1"/>
</dbReference>
<dbReference type="GO" id="GO:0008879">
    <property type="term" value="F:glucose-1-phosphate thymidylyltransferase activity"/>
    <property type="evidence" value="ECO:0007669"/>
    <property type="project" value="UniProtKB-EC"/>
</dbReference>
<keyword evidence="2" id="KW-0808">Transferase</keyword>
<dbReference type="Pfam" id="PF00483">
    <property type="entry name" value="NTP_transferase"/>
    <property type="match status" value="1"/>
</dbReference>
<reference evidence="2 3" key="1">
    <citation type="submission" date="2019-12" db="EMBL/GenBank/DDBJ databases">
        <title>Sequence classification of anaerobic respiratory reductive dehalogenases: First we see many, then we see few.</title>
        <authorList>
            <person name="Molenda O."/>
            <person name="Puentes Jacome L.A."/>
            <person name="Cao X."/>
            <person name="Nesbo C.L."/>
            <person name="Tang S."/>
            <person name="Morson N."/>
            <person name="Patron J."/>
            <person name="Lomheim L."/>
            <person name="Wishart D.S."/>
            <person name="Edwards E.A."/>
        </authorList>
    </citation>
    <scope>NUCLEOTIDE SEQUENCE [LARGE SCALE GENOMIC DNA]</scope>
    <source>
        <strain evidence="2 3">12DCA</strain>
    </source>
</reference>
<proteinExistence type="predicted"/>
<name>A0A857DLD6_9FIRM</name>
<dbReference type="Proteomes" id="UP000430508">
    <property type="component" value="Chromosome"/>
</dbReference>
<gene>
    <name evidence="2" type="ORF">GQ588_11790</name>
</gene>
<evidence type="ECO:0000313" key="2">
    <source>
        <dbReference type="EMBL" id="QHA01272.1"/>
    </source>
</evidence>
<keyword evidence="2" id="KW-0548">Nucleotidyltransferase</keyword>
<dbReference type="InterPro" id="IPR005908">
    <property type="entry name" value="G1P_thy_trans_l"/>
</dbReference>
<sequence length="341" mass="37524">MKALILSGGTGTRLRPLTYSKAKQLLPLVNKPVLIYLIEKIARAGIHDIGIIVGDTQEQVKKTVGSGETWGTAITYIHQHKSLGLAHAVRTAADFLGRDDFVMILGDNIFNMELDSFIQNFYQQKANTSVLLHTVSNPSQFGVAVVKDGFVTALYEKPEKYISNLIITGVYAFDHSIFAAIDKIKPSRRGELEITDAIQNQLENGARVTCDLVRGWWKDTGKLDDILEANRLMFDAALAQKIQMGNNVTIRNSIIQGPVHLDDDAIITDSFIGPYTTVGRRTRITECEIENCIILEDTQLANVSKKISGSLIGNQVSIQGSPENSSSASTFFLGDHCQIDL</sequence>
<dbReference type="EMBL" id="CP046996">
    <property type="protein sequence ID" value="QHA01272.1"/>
    <property type="molecule type" value="Genomic_DNA"/>
</dbReference>
<evidence type="ECO:0000313" key="3">
    <source>
        <dbReference type="Proteomes" id="UP000430508"/>
    </source>
</evidence>
<evidence type="ECO:0000259" key="1">
    <source>
        <dbReference type="Pfam" id="PF00483"/>
    </source>
</evidence>
<feature type="domain" description="Nucleotidyl transferase" evidence="1">
    <location>
        <begin position="2"/>
        <end position="231"/>
    </location>
</feature>
<protein>
    <submittedName>
        <fullName evidence="2">Glucose-1-phosphate thymidylyltransferase</fullName>
        <ecNumber evidence="2">2.7.7.24</ecNumber>
    </submittedName>
</protein>
<dbReference type="InterPro" id="IPR005835">
    <property type="entry name" value="NTP_transferase_dom"/>
</dbReference>
<organism evidence="2 3">
    <name type="scientific">Dehalobacter restrictus</name>
    <dbReference type="NCBI Taxonomy" id="55583"/>
    <lineage>
        <taxon>Bacteria</taxon>
        <taxon>Bacillati</taxon>
        <taxon>Bacillota</taxon>
        <taxon>Clostridia</taxon>
        <taxon>Eubacteriales</taxon>
        <taxon>Desulfitobacteriaceae</taxon>
        <taxon>Dehalobacter</taxon>
    </lineage>
</organism>